<evidence type="ECO:0000256" key="5">
    <source>
        <dbReference type="ARBA" id="ARBA00022889"/>
    </source>
</evidence>
<dbReference type="RefSeq" id="XP_018021381.2">
    <property type="nucleotide sequence ID" value="XM_018165892.2"/>
</dbReference>
<keyword evidence="9" id="KW-0325">Glycoprotein</keyword>
<dbReference type="GO" id="GO:0009897">
    <property type="term" value="C:external side of plasma membrane"/>
    <property type="evidence" value="ECO:0007669"/>
    <property type="project" value="TreeGrafter"/>
</dbReference>
<reference evidence="17" key="1">
    <citation type="submission" date="2025-08" db="UniProtKB">
        <authorList>
            <consortium name="RefSeq"/>
        </authorList>
    </citation>
    <scope>IDENTIFICATION</scope>
    <source>
        <tissue evidence="17">Whole organism</tissue>
    </source>
</reference>
<dbReference type="GO" id="GO:0033627">
    <property type="term" value="P:cell adhesion mediated by integrin"/>
    <property type="evidence" value="ECO:0007669"/>
    <property type="project" value="TreeGrafter"/>
</dbReference>
<evidence type="ECO:0000256" key="13">
    <source>
        <dbReference type="SAM" id="SignalP"/>
    </source>
</evidence>
<dbReference type="GO" id="GO:0005178">
    <property type="term" value="F:integrin binding"/>
    <property type="evidence" value="ECO:0007669"/>
    <property type="project" value="TreeGrafter"/>
</dbReference>
<name>A0A8B7P895_HYAAZ</name>
<dbReference type="PANTHER" id="PTHR23220:SF122">
    <property type="entry name" value="INTEGRIN ALPHA-PS1"/>
    <property type="match status" value="1"/>
</dbReference>
<accession>A0A8B7P895</accession>
<evidence type="ECO:0000313" key="16">
    <source>
        <dbReference type="Proteomes" id="UP000694843"/>
    </source>
</evidence>
<evidence type="ECO:0000256" key="6">
    <source>
        <dbReference type="ARBA" id="ARBA00023037"/>
    </source>
</evidence>
<feature type="chain" id="PRO_5038100263" evidence="13">
    <location>
        <begin position="38"/>
        <end position="1038"/>
    </location>
</feature>
<keyword evidence="16" id="KW-1185">Reference proteome</keyword>
<proteinExistence type="inferred from homology"/>
<keyword evidence="5 11" id="KW-0130">Cell adhesion</keyword>
<dbReference type="PROSITE" id="PS51470">
    <property type="entry name" value="FG_GAP"/>
    <property type="match status" value="3"/>
</dbReference>
<dbReference type="Gene3D" id="2.60.40.1460">
    <property type="entry name" value="Integrin domains. Chain A, domain 2"/>
    <property type="match status" value="1"/>
</dbReference>
<comment type="subcellular location">
    <subcellularLocation>
        <location evidence="1 11">Membrane</location>
        <topology evidence="1 11">Single-pass type I membrane protein</topology>
    </subcellularLocation>
</comment>
<dbReference type="AlphaFoldDB" id="A0A8B7P895"/>
<dbReference type="GeneID" id="108677640"/>
<sequence length="1038" mass="111829">MARATATSTLLNKMCSMLRVVRLASLVMVWQVLPAKGFNLDTDYSLVLRGDNGTNFGYSVAMWHQAPAKYQRLVVGSPLFSSGSHDRAKGAVHYCHHLTGNCSSHLTSTEHFKGRDMDVLFTVDRALRADIGFGETLATAPASDQLLACAPRYPFYLHIENRFTGIFARGACVSLGQERPHLLIPVTERTDEARRINFIGRTAVSLAGFSAAATQSGKSYLGGPLAFNGQGAIFWESSGGFSNYPEESKGTHLDYKMEFWAVIVAKMDGTKEFLVASSPNKDDMNGAVSIYSMAHRELSPCRPRSGVSLTGAEFSAMYGYALAAGDWDGDGVADLAVGAPYTSRDTSADAGAVHITYGPLSDSVGRSDAVLRSAVEGAHFGLSLLNAGDLDTDGHEDLVVGAPDDGHGKVFIFNGSPDGLRTAASQILRGESALSTRSLQPARFGFSLSGRQDLDGNGCPDLLVGAVAADAALYVRSAPVLKIVGSLKISPSVVQLSTHATANNTCNQTVSGKTKSYTCFELSAALQYNSSVYNKTIEVSLSFAVDERYPFQRTLFWENNGRRLQKNVSLVHVSQPSTSFTILVYIKADRPSLKELVWASVNISMTRPRFHDTRTVPPLLEDARLEATARLDCKDQQGCSSKSDLQLIVEHEPLIIGGGRQGLNVTVAVKEATAYQIMLELKVPSMLSFTHAVGATSIPHCIHTAPSADNFAVLQCSLAASANQDTQLASTLYFDHSPVALLGAIDAGLVSGSYLPIHLNVSSDVPDLKPSDNYFFVRLSHEQRREVKLTGSSRPEQVRVLVNETLRAEQLLNPTTSSGSLSVEKLGPLVVHSYTISNRGPAPILHDQIILEWPRSIPVGPNLTLPLLYITEEPSTKGPVTCLPVHANELNFSNIHHSDEEILNDASFFGEGDLEIQANVSTTVNGSSQGPFQRRKRSMAHEDDEATASGRSARIVVPSISCALMECYVINCSLTGLLAGEVAQVSVKGRVAVAALQKKHRNILMSSQAELQSTGDVIEIQTSVTLIPPPVRTSTTWT</sequence>
<dbReference type="SUPFAM" id="SSF69318">
    <property type="entry name" value="Integrin alpha N-terminal domain"/>
    <property type="match status" value="1"/>
</dbReference>
<feature type="region of interest" description="Disordered" evidence="12">
    <location>
        <begin position="923"/>
        <end position="948"/>
    </location>
</feature>
<evidence type="ECO:0000256" key="4">
    <source>
        <dbReference type="ARBA" id="ARBA00022737"/>
    </source>
</evidence>
<protein>
    <submittedName>
        <fullName evidence="17">Integrin alpha-PS1</fullName>
    </submittedName>
</protein>
<gene>
    <name evidence="17" type="primary">LOC108677640</name>
</gene>
<dbReference type="InterPro" id="IPR048286">
    <property type="entry name" value="Integrin_alpha_Ig-like_3"/>
</dbReference>
<dbReference type="Pfam" id="PF20806">
    <property type="entry name" value="Integrin_A_Ig_3"/>
    <property type="match status" value="1"/>
</dbReference>
<keyword evidence="8 11" id="KW-0675">Receptor</keyword>
<dbReference type="InterPro" id="IPR013649">
    <property type="entry name" value="Integrin_alpha_Ig-like_1"/>
</dbReference>
<evidence type="ECO:0000259" key="15">
    <source>
        <dbReference type="Pfam" id="PF20806"/>
    </source>
</evidence>
<evidence type="ECO:0000256" key="9">
    <source>
        <dbReference type="ARBA" id="ARBA00023180"/>
    </source>
</evidence>
<feature type="signal peptide" evidence="13">
    <location>
        <begin position="1"/>
        <end position="37"/>
    </location>
</feature>
<dbReference type="InterPro" id="IPR028994">
    <property type="entry name" value="Integrin_alpha_N"/>
</dbReference>
<dbReference type="SUPFAM" id="SSF69179">
    <property type="entry name" value="Integrin domains"/>
    <property type="match status" value="2"/>
</dbReference>
<evidence type="ECO:0000256" key="1">
    <source>
        <dbReference type="ARBA" id="ARBA00004479"/>
    </source>
</evidence>
<keyword evidence="4" id="KW-0677">Repeat</keyword>
<dbReference type="InterPro" id="IPR013519">
    <property type="entry name" value="Int_alpha_beta-p"/>
</dbReference>
<feature type="repeat" description="FG-GAP" evidence="10">
    <location>
        <begin position="304"/>
        <end position="365"/>
    </location>
</feature>
<dbReference type="Pfam" id="PF01839">
    <property type="entry name" value="FG-GAP"/>
    <property type="match status" value="1"/>
</dbReference>
<feature type="repeat" description="FG-GAP" evidence="10">
    <location>
        <begin position="430"/>
        <end position="492"/>
    </location>
</feature>
<keyword evidence="3 13" id="KW-0732">Signal</keyword>
<dbReference type="Proteomes" id="UP000694843">
    <property type="component" value="Unplaced"/>
</dbReference>
<dbReference type="GO" id="GO:0007160">
    <property type="term" value="P:cell-matrix adhesion"/>
    <property type="evidence" value="ECO:0007669"/>
    <property type="project" value="TreeGrafter"/>
</dbReference>
<keyword evidence="7" id="KW-0472">Membrane</keyword>
<feature type="repeat" description="FG-GAP" evidence="10">
    <location>
        <begin position="366"/>
        <end position="422"/>
    </location>
</feature>
<dbReference type="Gene3D" id="2.130.10.130">
    <property type="entry name" value="Integrin alpha, N-terminal"/>
    <property type="match status" value="1"/>
</dbReference>
<dbReference type="OMA" id="DECFQLH"/>
<dbReference type="InterPro" id="IPR000413">
    <property type="entry name" value="Integrin_alpha"/>
</dbReference>
<evidence type="ECO:0000256" key="11">
    <source>
        <dbReference type="RuleBase" id="RU003762"/>
    </source>
</evidence>
<dbReference type="PRINTS" id="PR01185">
    <property type="entry name" value="INTEGRINA"/>
</dbReference>
<evidence type="ECO:0000259" key="14">
    <source>
        <dbReference type="Pfam" id="PF08441"/>
    </source>
</evidence>
<evidence type="ECO:0000256" key="12">
    <source>
        <dbReference type="SAM" id="MobiDB-lite"/>
    </source>
</evidence>
<evidence type="ECO:0000256" key="8">
    <source>
        <dbReference type="ARBA" id="ARBA00023170"/>
    </source>
</evidence>
<evidence type="ECO:0000256" key="3">
    <source>
        <dbReference type="ARBA" id="ARBA00022729"/>
    </source>
</evidence>
<feature type="domain" description="Integrin alpha third immunoglobulin-like" evidence="15">
    <location>
        <begin position="787"/>
        <end position="1024"/>
    </location>
</feature>
<dbReference type="OrthoDB" id="6364770at2759"/>
<dbReference type="InterPro" id="IPR013517">
    <property type="entry name" value="FG-GAP"/>
</dbReference>
<evidence type="ECO:0000256" key="10">
    <source>
        <dbReference type="PROSITE-ProRule" id="PRU00803"/>
    </source>
</evidence>
<dbReference type="Gene3D" id="2.60.40.1530">
    <property type="entry name" value="ntegrin, alpha v. Chain A, domain 4"/>
    <property type="match status" value="1"/>
</dbReference>
<evidence type="ECO:0000256" key="7">
    <source>
        <dbReference type="ARBA" id="ARBA00023136"/>
    </source>
</evidence>
<comment type="similarity">
    <text evidence="2 11">Belongs to the integrin alpha chain family.</text>
</comment>
<dbReference type="GO" id="GO:0048513">
    <property type="term" value="P:animal organ development"/>
    <property type="evidence" value="ECO:0007669"/>
    <property type="project" value="UniProtKB-ARBA"/>
</dbReference>
<feature type="domain" description="Integrin alpha first immunoglubulin-like" evidence="14">
    <location>
        <begin position="478"/>
        <end position="622"/>
    </location>
</feature>
<evidence type="ECO:0000256" key="2">
    <source>
        <dbReference type="ARBA" id="ARBA00008054"/>
    </source>
</evidence>
<dbReference type="GO" id="GO:0007157">
    <property type="term" value="P:heterophilic cell-cell adhesion via plasma membrane cell adhesion molecules"/>
    <property type="evidence" value="ECO:0007669"/>
    <property type="project" value="UniProtKB-ARBA"/>
</dbReference>
<dbReference type="KEGG" id="hazt:108677640"/>
<dbReference type="PANTHER" id="PTHR23220">
    <property type="entry name" value="INTEGRIN ALPHA"/>
    <property type="match status" value="1"/>
</dbReference>
<dbReference type="GO" id="GO:0007229">
    <property type="term" value="P:integrin-mediated signaling pathway"/>
    <property type="evidence" value="ECO:0007669"/>
    <property type="project" value="UniProtKB-KW"/>
</dbReference>
<organism evidence="16 17">
    <name type="scientific">Hyalella azteca</name>
    <name type="common">Amphipod</name>
    <dbReference type="NCBI Taxonomy" id="294128"/>
    <lineage>
        <taxon>Eukaryota</taxon>
        <taxon>Metazoa</taxon>
        <taxon>Ecdysozoa</taxon>
        <taxon>Arthropoda</taxon>
        <taxon>Crustacea</taxon>
        <taxon>Multicrustacea</taxon>
        <taxon>Malacostraca</taxon>
        <taxon>Eumalacostraca</taxon>
        <taxon>Peracarida</taxon>
        <taxon>Amphipoda</taxon>
        <taxon>Senticaudata</taxon>
        <taxon>Talitrida</taxon>
        <taxon>Talitroidea</taxon>
        <taxon>Hyalellidae</taxon>
        <taxon>Hyalella</taxon>
    </lineage>
</organism>
<keyword evidence="6 11" id="KW-0401">Integrin</keyword>
<dbReference type="InterPro" id="IPR032695">
    <property type="entry name" value="Integrin_dom_sf"/>
</dbReference>
<dbReference type="Pfam" id="PF08441">
    <property type="entry name" value="Integrin_A_Ig_1"/>
    <property type="match status" value="1"/>
</dbReference>
<dbReference type="GO" id="GO:0008305">
    <property type="term" value="C:integrin complex"/>
    <property type="evidence" value="ECO:0007669"/>
    <property type="project" value="InterPro"/>
</dbReference>
<evidence type="ECO:0000313" key="17">
    <source>
        <dbReference type="RefSeq" id="XP_018021381.2"/>
    </source>
</evidence>
<dbReference type="SMART" id="SM00191">
    <property type="entry name" value="Int_alpha"/>
    <property type="match status" value="4"/>
</dbReference>